<feature type="compositionally biased region" description="Low complexity" evidence="17">
    <location>
        <begin position="1883"/>
        <end position="1905"/>
    </location>
</feature>
<feature type="region of interest" description="Disordered" evidence="17">
    <location>
        <begin position="2005"/>
        <end position="2036"/>
    </location>
</feature>
<feature type="compositionally biased region" description="Polar residues" evidence="17">
    <location>
        <begin position="2007"/>
        <end position="2017"/>
    </location>
</feature>
<evidence type="ECO:0000259" key="20">
    <source>
        <dbReference type="Pfam" id="PF15912"/>
    </source>
</evidence>
<evidence type="ECO:0000256" key="3">
    <source>
        <dbReference type="ARBA" id="ARBA00004479"/>
    </source>
</evidence>
<feature type="compositionally biased region" description="Polar residues" evidence="17">
    <location>
        <begin position="1773"/>
        <end position="1783"/>
    </location>
</feature>
<name>A0A1R3HE28_9ROSI</name>
<dbReference type="SUPFAM" id="SSF52047">
    <property type="entry name" value="RNI-like"/>
    <property type="match status" value="1"/>
</dbReference>
<evidence type="ECO:0000256" key="1">
    <source>
        <dbReference type="ARBA" id="ARBA00004123"/>
    </source>
</evidence>
<dbReference type="PANTHER" id="PTHR23185">
    <property type="entry name" value="PROTEIN VIRILIZER HOMOLOG"/>
    <property type="match status" value="1"/>
</dbReference>
<keyword evidence="13 18" id="KW-0472">Membrane</keyword>
<feature type="compositionally biased region" description="Low complexity" evidence="17">
    <location>
        <begin position="2018"/>
        <end position="2036"/>
    </location>
</feature>
<evidence type="ECO:0000313" key="21">
    <source>
        <dbReference type="EMBL" id="OMO68592.1"/>
    </source>
</evidence>
<evidence type="ECO:0000259" key="19">
    <source>
        <dbReference type="Pfam" id="PF08263"/>
    </source>
</evidence>
<feature type="domain" description="Virilizer N-terminal" evidence="20">
    <location>
        <begin position="8"/>
        <end position="121"/>
    </location>
</feature>
<feature type="compositionally biased region" description="Pro residues" evidence="17">
    <location>
        <begin position="1865"/>
        <end position="1877"/>
    </location>
</feature>
<dbReference type="FunFam" id="3.80.10.10:FF:000383">
    <property type="entry name" value="Leucine-rich repeat receptor protein kinase EMS1"/>
    <property type="match status" value="1"/>
</dbReference>
<feature type="region of interest" description="Disordered" evidence="17">
    <location>
        <begin position="1861"/>
        <end position="1957"/>
    </location>
</feature>
<evidence type="ECO:0000256" key="16">
    <source>
        <dbReference type="ARBA" id="ARBA00023242"/>
    </source>
</evidence>
<dbReference type="STRING" id="93759.A0A1R3HE28"/>
<dbReference type="GO" id="GO:0036396">
    <property type="term" value="C:RNA N6-methyladenosine methyltransferase complex"/>
    <property type="evidence" value="ECO:0007669"/>
    <property type="project" value="TreeGrafter"/>
</dbReference>
<feature type="compositionally biased region" description="Basic and acidic residues" evidence="17">
    <location>
        <begin position="1662"/>
        <end position="1673"/>
    </location>
</feature>
<dbReference type="InterPro" id="IPR013210">
    <property type="entry name" value="LRR_N_plant-typ"/>
</dbReference>
<comment type="similarity">
    <text evidence="5">Belongs to the RLP family.</text>
</comment>
<feature type="compositionally biased region" description="Polar residues" evidence="17">
    <location>
        <begin position="2061"/>
        <end position="2073"/>
    </location>
</feature>
<feature type="region of interest" description="Disordered" evidence="17">
    <location>
        <begin position="1635"/>
        <end position="1673"/>
    </location>
</feature>
<keyword evidence="15" id="KW-0508">mRNA splicing</keyword>
<dbReference type="GO" id="GO:0005886">
    <property type="term" value="C:plasma membrane"/>
    <property type="evidence" value="ECO:0007669"/>
    <property type="project" value="UniProtKB-SubCell"/>
</dbReference>
<comment type="subcellular location">
    <subcellularLocation>
        <location evidence="2">Cell membrane</location>
    </subcellularLocation>
    <subcellularLocation>
        <location evidence="3">Membrane</location>
        <topology evidence="3">Single-pass type I membrane protein</topology>
    </subcellularLocation>
    <subcellularLocation>
        <location evidence="1">Nucleus</location>
    </subcellularLocation>
</comment>
<feature type="transmembrane region" description="Helical" evidence="18">
    <location>
        <begin position="2917"/>
        <end position="2939"/>
    </location>
</feature>
<dbReference type="Proteomes" id="UP000187203">
    <property type="component" value="Unassembled WGS sequence"/>
</dbReference>
<accession>A0A1R3HE28</accession>
<evidence type="ECO:0000313" key="22">
    <source>
        <dbReference type="Proteomes" id="UP000187203"/>
    </source>
</evidence>
<dbReference type="GO" id="GO:0006397">
    <property type="term" value="P:mRNA processing"/>
    <property type="evidence" value="ECO:0007669"/>
    <property type="project" value="UniProtKB-KW"/>
</dbReference>
<feature type="compositionally biased region" description="Polar residues" evidence="17">
    <location>
        <begin position="1546"/>
        <end position="1559"/>
    </location>
</feature>
<keyword evidence="14" id="KW-0325">Glycoprotein</keyword>
<dbReference type="GO" id="GO:0003723">
    <property type="term" value="F:RNA binding"/>
    <property type="evidence" value="ECO:0007669"/>
    <property type="project" value="TreeGrafter"/>
</dbReference>
<organism evidence="21 22">
    <name type="scientific">Corchorus olitorius</name>
    <dbReference type="NCBI Taxonomy" id="93759"/>
    <lineage>
        <taxon>Eukaryota</taxon>
        <taxon>Viridiplantae</taxon>
        <taxon>Streptophyta</taxon>
        <taxon>Embryophyta</taxon>
        <taxon>Tracheophyta</taxon>
        <taxon>Spermatophyta</taxon>
        <taxon>Magnoliopsida</taxon>
        <taxon>eudicotyledons</taxon>
        <taxon>Gunneridae</taxon>
        <taxon>Pentapetalae</taxon>
        <taxon>rosids</taxon>
        <taxon>malvids</taxon>
        <taxon>Malvales</taxon>
        <taxon>Malvaceae</taxon>
        <taxon>Grewioideae</taxon>
        <taxon>Apeibeae</taxon>
        <taxon>Corchorus</taxon>
    </lineage>
</organism>
<dbReference type="EMBL" id="AWUE01020373">
    <property type="protein sequence ID" value="OMO68592.1"/>
    <property type="molecule type" value="Genomic_DNA"/>
</dbReference>
<evidence type="ECO:0000256" key="17">
    <source>
        <dbReference type="SAM" id="MobiDB-lite"/>
    </source>
</evidence>
<evidence type="ECO:0000256" key="18">
    <source>
        <dbReference type="SAM" id="Phobius"/>
    </source>
</evidence>
<evidence type="ECO:0000256" key="7">
    <source>
        <dbReference type="ARBA" id="ARBA00022614"/>
    </source>
</evidence>
<feature type="region of interest" description="Disordered" evidence="17">
    <location>
        <begin position="2099"/>
        <end position="2141"/>
    </location>
</feature>
<feature type="compositionally biased region" description="Polar residues" evidence="17">
    <location>
        <begin position="1705"/>
        <end position="1721"/>
    </location>
</feature>
<dbReference type="InterPro" id="IPR003591">
    <property type="entry name" value="Leu-rich_rpt_typical-subtyp"/>
</dbReference>
<comment type="similarity">
    <text evidence="4">Belongs to the vir family.</text>
</comment>
<dbReference type="Gene3D" id="3.80.10.10">
    <property type="entry name" value="Ribonuclease Inhibitor"/>
    <property type="match status" value="4"/>
</dbReference>
<keyword evidence="7" id="KW-0433">Leucine-rich repeat</keyword>
<keyword evidence="22" id="KW-1185">Reference proteome</keyword>
<evidence type="ECO:0008006" key="23">
    <source>
        <dbReference type="Google" id="ProtNLM"/>
    </source>
</evidence>
<evidence type="ECO:0000256" key="4">
    <source>
        <dbReference type="ARBA" id="ARBA00008371"/>
    </source>
</evidence>
<dbReference type="GO" id="GO:0008380">
    <property type="term" value="P:RNA splicing"/>
    <property type="evidence" value="ECO:0007669"/>
    <property type="project" value="UniProtKB-KW"/>
</dbReference>
<dbReference type="Pfam" id="PF15912">
    <property type="entry name" value="VIR_N"/>
    <property type="match status" value="1"/>
</dbReference>
<dbReference type="InterPro" id="IPR032675">
    <property type="entry name" value="LRR_dom_sf"/>
</dbReference>
<keyword evidence="6" id="KW-1003">Cell membrane</keyword>
<evidence type="ECO:0000256" key="11">
    <source>
        <dbReference type="ARBA" id="ARBA00022737"/>
    </source>
</evidence>
<evidence type="ECO:0000256" key="9">
    <source>
        <dbReference type="ARBA" id="ARBA00022692"/>
    </source>
</evidence>
<feature type="region of interest" description="Disordered" evidence="17">
    <location>
        <begin position="2052"/>
        <end position="2073"/>
    </location>
</feature>
<gene>
    <name evidence="21" type="ORF">COLO4_29556</name>
</gene>
<keyword evidence="11" id="KW-0677">Repeat</keyword>
<dbReference type="SUPFAM" id="SSF52058">
    <property type="entry name" value="L domain-like"/>
    <property type="match status" value="1"/>
</dbReference>
<evidence type="ECO:0000256" key="10">
    <source>
        <dbReference type="ARBA" id="ARBA00022729"/>
    </source>
</evidence>
<dbReference type="InterPro" id="IPR001611">
    <property type="entry name" value="Leu-rich_rpt"/>
</dbReference>
<comment type="caution">
    <text evidence="21">The sequence shown here is derived from an EMBL/GenBank/DDBJ whole genome shotgun (WGS) entry which is preliminary data.</text>
</comment>
<dbReference type="OrthoDB" id="2011702at2759"/>
<evidence type="ECO:0000256" key="2">
    <source>
        <dbReference type="ARBA" id="ARBA00004236"/>
    </source>
</evidence>
<dbReference type="Pfam" id="PF00560">
    <property type="entry name" value="LRR_1"/>
    <property type="match status" value="7"/>
</dbReference>
<keyword evidence="10" id="KW-0732">Signal</keyword>
<evidence type="ECO:0000256" key="14">
    <source>
        <dbReference type="ARBA" id="ARBA00023180"/>
    </source>
</evidence>
<evidence type="ECO:0000256" key="6">
    <source>
        <dbReference type="ARBA" id="ARBA00022475"/>
    </source>
</evidence>
<keyword evidence="8" id="KW-0507">mRNA processing</keyword>
<feature type="domain" description="Leucine-rich repeat-containing N-terminal plant-type" evidence="19">
    <location>
        <begin position="2212"/>
        <end position="2254"/>
    </location>
</feature>
<feature type="compositionally biased region" description="Polar residues" evidence="17">
    <location>
        <begin position="1937"/>
        <end position="1953"/>
    </location>
</feature>
<feature type="compositionally biased region" description="Polar residues" evidence="17">
    <location>
        <begin position="1730"/>
        <end position="1761"/>
    </location>
</feature>
<feature type="region of interest" description="Disordered" evidence="17">
    <location>
        <begin position="1523"/>
        <end position="1594"/>
    </location>
</feature>
<protein>
    <recommendedName>
        <fullName evidence="23">Virilizer N-terminal domain-containing protein</fullName>
    </recommendedName>
</protein>
<evidence type="ECO:0000256" key="13">
    <source>
        <dbReference type="ARBA" id="ARBA00023136"/>
    </source>
</evidence>
<evidence type="ECO:0000256" key="5">
    <source>
        <dbReference type="ARBA" id="ARBA00009592"/>
    </source>
</evidence>
<evidence type="ECO:0000256" key="15">
    <source>
        <dbReference type="ARBA" id="ARBA00023187"/>
    </source>
</evidence>
<feature type="compositionally biased region" description="Low complexity" evidence="17">
    <location>
        <begin position="1642"/>
        <end position="1656"/>
    </location>
</feature>
<dbReference type="SMART" id="SM00369">
    <property type="entry name" value="LRR_TYP"/>
    <property type="match status" value="6"/>
</dbReference>
<evidence type="ECO:0000256" key="12">
    <source>
        <dbReference type="ARBA" id="ARBA00022989"/>
    </source>
</evidence>
<feature type="compositionally biased region" description="Pro residues" evidence="17">
    <location>
        <begin position="1920"/>
        <end position="1933"/>
    </location>
</feature>
<dbReference type="InterPro" id="IPR026736">
    <property type="entry name" value="Virilizer"/>
</dbReference>
<feature type="compositionally biased region" description="Low complexity" evidence="17">
    <location>
        <begin position="2101"/>
        <end position="2137"/>
    </location>
</feature>
<dbReference type="Pfam" id="PF13855">
    <property type="entry name" value="LRR_8"/>
    <property type="match status" value="2"/>
</dbReference>
<dbReference type="GO" id="GO:0005634">
    <property type="term" value="C:nucleus"/>
    <property type="evidence" value="ECO:0007669"/>
    <property type="project" value="UniProtKB-SubCell"/>
</dbReference>
<dbReference type="PANTHER" id="PTHR23185:SF0">
    <property type="entry name" value="PROTEIN VIRILIZER HOMOLOG"/>
    <property type="match status" value="1"/>
</dbReference>
<keyword evidence="12 18" id="KW-1133">Transmembrane helix</keyword>
<dbReference type="FunFam" id="3.80.10.10:FF:000691">
    <property type="entry name" value="Putative LRR receptor-like serine/threonine-protein kinase"/>
    <property type="match status" value="1"/>
</dbReference>
<dbReference type="FunFam" id="3.80.10.10:FF:000041">
    <property type="entry name" value="LRR receptor-like serine/threonine-protein kinase ERECTA"/>
    <property type="match status" value="1"/>
</dbReference>
<keyword evidence="16" id="KW-0539">Nucleus</keyword>
<proteinExistence type="inferred from homology"/>
<dbReference type="InterPro" id="IPR031801">
    <property type="entry name" value="VIR_N"/>
</dbReference>
<reference evidence="22" key="1">
    <citation type="submission" date="2013-09" db="EMBL/GenBank/DDBJ databases">
        <title>Corchorus olitorius genome sequencing.</title>
        <authorList>
            <person name="Alam M."/>
            <person name="Haque M.S."/>
            <person name="Islam M.S."/>
            <person name="Emdad E.M."/>
            <person name="Islam M.M."/>
            <person name="Ahmed B."/>
            <person name="Halim A."/>
            <person name="Hossen Q.M.M."/>
            <person name="Hossain M.Z."/>
            <person name="Ahmed R."/>
            <person name="Khan M.M."/>
            <person name="Islam R."/>
            <person name="Rashid M.M."/>
            <person name="Khan S.A."/>
            <person name="Rahman M.S."/>
            <person name="Alam M."/>
            <person name="Yahiya A.S."/>
            <person name="Khan M.S."/>
            <person name="Azam M.S."/>
            <person name="Haque T."/>
            <person name="Lashkar M.Z.H."/>
            <person name="Akhand A.I."/>
            <person name="Morshed G."/>
            <person name="Roy S."/>
            <person name="Uddin K.S."/>
            <person name="Rabeya T."/>
            <person name="Hossain A.S."/>
            <person name="Chowdhury A."/>
            <person name="Snigdha A.R."/>
            <person name="Mortoza M.S."/>
            <person name="Matin S.A."/>
            <person name="Hoque S.M.E."/>
            <person name="Islam M.K."/>
            <person name="Roy D.K."/>
            <person name="Haider R."/>
            <person name="Moosa M.M."/>
            <person name="Elias S.M."/>
            <person name="Hasan A.M."/>
            <person name="Jahan S."/>
            <person name="Shafiuddin M."/>
            <person name="Mahmood N."/>
            <person name="Shommy N.S."/>
        </authorList>
    </citation>
    <scope>NUCLEOTIDE SEQUENCE [LARGE SCALE GENOMIC DNA]</scope>
    <source>
        <strain evidence="22">cv. O-4</strain>
    </source>
</reference>
<sequence length="2978" mass="327955">MGRPEPCVLFSQTFVHTHLDEYVDEVLFAEPVVITACEFLEQNASSVSQAVSLVGATSPPSFALEVFVQCEGETRFRRLCQPFLYTHSSSNVLEVEAVVTNHLVVRGSYRSLSLVIYGNTAEDLGQFNIEFDDSSLTDLVSSADGKLEDLPLALRTINRTFEESLCSLNVLSLPLVTLDLSVEIKQLLHLMLKILELANLDYTVHKVVSTVALAASSLITFDIDSNAINQKHLMLGKEKDFKESDSGISEAKKELLELYEALQSKSMLGSSEMECCFMESDADLASSKQLVEMLLPYFHFNRSSGFGHQQLSESNNVTLGLNVALLLCSSKESCFHFVNCGGMDQLAYLFDHEMQKSTAITVLLLGVIEQATRHSVGCEGFLGWWPREDDNIPSGTSDGYSHLLKLLLQKPRHDLASLATYVLHRLRFYEVVSRYESEVLSILGGLSANVKGTNDSKIKLVGVGSLLRKLLNLLNSHGPIEDPSPVAHASRVLILGQTDGLVSYKATSGLIASSNCCFSNWEIDSHLLALLKERGFLPLSAALLSTTILHSEAEDVVDISMDIVSSIGSIILSLLFCRSGLVFLLHQPELTATLIHALKGPDAMNKEECVPLRYASVLVSKGFTCSPQEVGIIVETHLRVVSAIDRLLSSTPQSEEFLWVLWELCGLARSDCGRQALLALSFFPEVVSVLIEALHSVKETDPAIKNSGASPLNLAILHSAAEIVEVIVTDSTATSLSSWIGHAMELHKALHSSSPGSNRKDAPTRLLEWIDAGLVYHKNGAIGLLRYAAVLASGGDAHLTSTNILVSDLTDAVDNVIGEASNASEINVMENIASIISLKSFEGLSLRDSSIAQLTTAFRILSFISENPTVAASLYDEGAVAVIYVVLVNCSLMLERSSNSYDYLVDEGTECNSTSDLLLERNREQCLVDLLVPSLVLLITLLQKLQEAKEQHRNTKLMNALLRLHREVSPKLAACAADLSSPYPDSALGFEAVCHLVVSALAYWPVCGWTPGLFHSILASVQATSSLALGPKETCSLLCLLNDLFPEEGVWLWKNGMPLLSGLRSLAIGTLLGPHKEKQVDWYLERGHLEKLLNQLMPQLDKIAEIIQHYAISALVVIQDMLRVFIIRIACQKAEHASKLLKPILSWIRDHTTDSSPSDTDAYKAYRFLDFLASLLEHPNAKVVLVGEGFSQILRRVLDSCLVAIDSDGGQISDYRNSSNFGFTVISWCIPVFQSISLLCNSRTMTPYNGRQDILSTKDCSIFIHQLLKFCQVLPVGKELASCLAAFKDLSSCTEGRSALMSALLYSSSLDYGVFDSESGHEKNVNLHFLNESEWRKSPPLLCCWKNLLRSVDSKEFSTTYAIEAVNALSLGSLSFCMDGKSLNVNAVVALKFLFGLPDDMTGISDFPEENINYIQEFSTLLSSRTSDDDYQSPSDMRITMFQVSESVKSLLSLFQKSTGAVKVDDSILFESLSLSQNDVQVPSRINQMTRGVYEKADEDLYLGGLEDRFAWELPETLPDRLSQAALPTRRKVQPADSSTRRGRGDNSSNEITNSNTFSRGLGPTTAPAVTTRRDTFRQRKPNTSRPPSMHVDDYVARERSVDGASNSNVIAVQRLGSSGGRPPSIHVDEFMARQRERQNPAASAAETAAQSKNAAPVSGTDNEKVNKSKQLKTDLDDDLQGIDIVFDAEESETDDKLPFPQPDDNLQQPSPVIVEQSSPHSVVEETESDVNGSSQFSHMGTPLGSNVDDNAQSEFSSRMSVSRPEMPLTREPSVSSDKNFFEQSEDSKNAMPIKNSSGYDSAGANSSAFSAPVYSNTPATLAQLPADSRINRQNFYPKSSPQYASNIPVTAGSRGIYEQKVLPNQPPLPPMPPPSTISPVQSDYLSSVSGSPSLLQSSLPVSDSKFMRTSMSSPSGTIRPPPPLPSTPPPFASSPYNLASLNASTSQPSAYNHSGMGKSELPQISIGPTIDARLPASATGLSSYPPTPLMQSLAFSRPASIPVTPYGSTPAHQQGENPPSILQNPSIPQSSIQSMHSLAQMQPLQQLQRPLQPAQHLRPSMQSSQQLEQGVSLQTPVQMQMHSLQLMQQAHVSPVNPYYQSQQQEFSPAQQQQQLQVEVAQQQAHQQGGGPSQQQQDSGMSLHEFFQSPEAIQSLLRDREKLCQLLEQHPKLMQMLQTMFEDKANSWCSTSIRFIAVFLILITAVSGDSLDTDKKVLLNLKSFLEKQNRVNRGRYSKWNHGISNPCDWPGIFCFRDGAGTARVRGIDLSDSKISGEMFDNFSDLTELQHLDLSSNSLNGFLPDDLNYCHNLKFLNLSHNIMGGELKLTGLSRLEKLDLSTNRFHGELKFSFPAICNRLVVANLSMNNFSGRIDGYFDGCLKLKYLDLSSNRFTGNLWKGFGKLVEFSVSENYVSGKVPESAFIENCSLQVLDLSENKFHGGIPGQISSCKNLVMLNLWGNNFTGQIPSEIGSISTLEGLLLGDNRFSREIPESLLNLKNLACLDLSRNNFGGHVQEIFGRFRQLKSLVLQGNSYIGDLHSSGIHKLTNISRLDLSYNNFSGPLPVEFSQMIGLKFLILAYNQFTGPIPPEYGELSQLQALDISFNQLNGSIPPTIGSLRSLLWLMLANNSLTGEIPAELGNCASLLWLNLANNELSGRFLRELTNIGRNASPTFQSNQQSQMLIFSPSDCLVTKRLLTTDYSPFGFVYTILTRKICRSIWNQLLKGNGFFQVCVPGSPVRKYLVSGYVQLSRNQISGEVPSDIGKMKQFSVIDLSSNKFSGKLPAEIGELPLVVLNISRNKFSGQIPRELENAKCLQNLDLSHNNFSGTFPTNFNSLNELTRFNISFNPSISGYIPNIGQLATFEKESYLGNPHLHTSVFRFNNKFPPTLQSNLLEKSRSKSEKPAFPAKESESRFWWKALLMEYGCGMVFGIVMLYVSFRKIKPKWFITKIEGMHQLKSDRPLKRNACRGCGRISI</sequence>
<evidence type="ECO:0000256" key="8">
    <source>
        <dbReference type="ARBA" id="ARBA00022664"/>
    </source>
</evidence>
<dbReference type="Pfam" id="PF08263">
    <property type="entry name" value="LRRNT_2"/>
    <property type="match status" value="1"/>
</dbReference>
<feature type="region of interest" description="Disordered" evidence="17">
    <location>
        <begin position="1691"/>
        <end position="1803"/>
    </location>
</feature>
<keyword evidence="9 18" id="KW-0812">Transmembrane</keyword>